<feature type="domain" description="F5/8 type C" evidence="2">
    <location>
        <begin position="460"/>
        <end position="519"/>
    </location>
</feature>
<gene>
    <name evidence="3" type="ORF">Pa4123_08500</name>
</gene>
<proteinExistence type="predicted"/>
<dbReference type="SUPFAM" id="SSF49785">
    <property type="entry name" value="Galactose-binding domain-like"/>
    <property type="match status" value="1"/>
</dbReference>
<keyword evidence="4" id="KW-1185">Reference proteome</keyword>
<evidence type="ECO:0000259" key="2">
    <source>
        <dbReference type="PROSITE" id="PS50022"/>
    </source>
</evidence>
<evidence type="ECO:0000256" key="1">
    <source>
        <dbReference type="SAM" id="SignalP"/>
    </source>
</evidence>
<dbReference type="InterPro" id="IPR008979">
    <property type="entry name" value="Galactose-bd-like_sf"/>
</dbReference>
<accession>A0ABQ5QM16</accession>
<keyword evidence="1" id="KW-0732">Signal</keyword>
<protein>
    <recommendedName>
        <fullName evidence="2">F5/8 type C domain-containing protein</fullName>
    </recommendedName>
</protein>
<dbReference type="PROSITE" id="PS50022">
    <property type="entry name" value="FA58C_3"/>
    <property type="match status" value="1"/>
</dbReference>
<reference evidence="3" key="1">
    <citation type="submission" date="2022-12" db="EMBL/GenBank/DDBJ databases">
        <title>New Phytohabitans aurantiacus sp. RD004123 nov., an actinomycete isolated from soil.</title>
        <authorList>
            <person name="Triningsih D.W."/>
            <person name="Harunari E."/>
            <person name="Igarashi Y."/>
        </authorList>
    </citation>
    <scope>NUCLEOTIDE SEQUENCE</scope>
    <source>
        <strain evidence="3">RD004123</strain>
    </source>
</reference>
<name>A0ABQ5QM16_9ACTN</name>
<feature type="signal peptide" evidence="1">
    <location>
        <begin position="1"/>
        <end position="19"/>
    </location>
</feature>
<dbReference type="Pfam" id="PF00754">
    <property type="entry name" value="F5_F8_type_C"/>
    <property type="match status" value="1"/>
</dbReference>
<evidence type="ECO:0000313" key="4">
    <source>
        <dbReference type="Proteomes" id="UP001144280"/>
    </source>
</evidence>
<dbReference type="SUPFAM" id="SSF69318">
    <property type="entry name" value="Integrin alpha N-terminal domain"/>
    <property type="match status" value="1"/>
</dbReference>
<dbReference type="InterPro" id="IPR000421">
    <property type="entry name" value="FA58C"/>
</dbReference>
<dbReference type="Gene3D" id="2.60.120.260">
    <property type="entry name" value="Galactose-binding domain-like"/>
    <property type="match status" value="1"/>
</dbReference>
<dbReference type="InterPro" id="IPR028994">
    <property type="entry name" value="Integrin_alpha_N"/>
</dbReference>
<sequence>MKRIGSLALVVLTSTSIAAAPAAPAAAAPAPSVEPVLITSVDTSAGGTGARLLLGDVTGDGRLDVVTMQPTYSADDRFIGRQVQALTAYDFGTGGQLWQIGTPDPRVTNNGTDIPAEIYDLDGDGDNEVLAVMEGEFRVFDGLTGALVRAFPVPGPNAWDTFVIANFRGLDRPRDIVFKDRYDQVWAVDDQGNLLWTHTGTVGHRPYPHDFDDDGRQELLAGYDFVTPDGELVWTADMADHPDSIGVGDIDGDGREDVVFGGAGLGGDSTNAYRSDGAVLWKNLDAVEAQQVGLGDFRPDLPGLELAGLDRVDRTATTGKDSLYLVSSTGETLWKEQRTTLGCWGTVLEPLHNWDGTYRDLLLGWNRGCGEVAGIWDGTGQRIATFPVDGRMVRGDVCGDDRVEVVDYVMGSRAHLYANGPCDLAAKVTGRPLPQAKKLYNYTRYTAEEIPLDHADGRRWAPVRGARQPAWRVDLGRLRELTGVELDFATRHAVSYRVEASADGRHWTPVATDATDRTGAGRVEFTALGRHVRVTVDRCAGPARLTSGVVLGTR</sequence>
<organism evidence="3 4">
    <name type="scientific">Phytohabitans aurantiacus</name>
    <dbReference type="NCBI Taxonomy" id="3016789"/>
    <lineage>
        <taxon>Bacteria</taxon>
        <taxon>Bacillati</taxon>
        <taxon>Actinomycetota</taxon>
        <taxon>Actinomycetes</taxon>
        <taxon>Micromonosporales</taxon>
        <taxon>Micromonosporaceae</taxon>
    </lineage>
</organism>
<feature type="chain" id="PRO_5047365529" description="F5/8 type C domain-containing protein" evidence="1">
    <location>
        <begin position="20"/>
        <end position="554"/>
    </location>
</feature>
<dbReference type="Proteomes" id="UP001144280">
    <property type="component" value="Unassembled WGS sequence"/>
</dbReference>
<evidence type="ECO:0000313" key="3">
    <source>
        <dbReference type="EMBL" id="GLH95578.1"/>
    </source>
</evidence>
<dbReference type="RefSeq" id="WP_281892596.1">
    <property type="nucleotide sequence ID" value="NZ_BSDI01000003.1"/>
</dbReference>
<dbReference type="EMBL" id="BSDI01000003">
    <property type="protein sequence ID" value="GLH95578.1"/>
    <property type="molecule type" value="Genomic_DNA"/>
</dbReference>
<comment type="caution">
    <text evidence="3">The sequence shown here is derived from an EMBL/GenBank/DDBJ whole genome shotgun (WGS) entry which is preliminary data.</text>
</comment>